<sequence>MEKNTEKTEKKEKRKERRKSCRMLMCTPATFSGKGSTCSLARIVGIRVVGELDCQEVQWILEQQRQNVRRSRTMQRPEPTRLCTLGSSAQVAPESEHEQMPEM</sequence>
<name>A0A812M7L2_9DINO</name>
<keyword evidence="2" id="KW-1185">Reference proteome</keyword>
<evidence type="ECO:0000313" key="2">
    <source>
        <dbReference type="Proteomes" id="UP000604046"/>
    </source>
</evidence>
<reference evidence="1" key="1">
    <citation type="submission" date="2021-02" db="EMBL/GenBank/DDBJ databases">
        <authorList>
            <person name="Dougan E. K."/>
            <person name="Rhodes N."/>
            <person name="Thang M."/>
            <person name="Chan C."/>
        </authorList>
    </citation>
    <scope>NUCLEOTIDE SEQUENCE</scope>
</reference>
<dbReference type="EMBL" id="CAJNDS010001258">
    <property type="protein sequence ID" value="CAE7253569.1"/>
    <property type="molecule type" value="Genomic_DNA"/>
</dbReference>
<proteinExistence type="predicted"/>
<gene>
    <name evidence="1" type="ORF">SNAT2548_LOCUS12759</name>
</gene>
<accession>A0A812M7L2</accession>
<evidence type="ECO:0000313" key="1">
    <source>
        <dbReference type="EMBL" id="CAE7253569.1"/>
    </source>
</evidence>
<comment type="caution">
    <text evidence="1">The sequence shown here is derived from an EMBL/GenBank/DDBJ whole genome shotgun (WGS) entry which is preliminary data.</text>
</comment>
<organism evidence="1 2">
    <name type="scientific">Symbiodinium natans</name>
    <dbReference type="NCBI Taxonomy" id="878477"/>
    <lineage>
        <taxon>Eukaryota</taxon>
        <taxon>Sar</taxon>
        <taxon>Alveolata</taxon>
        <taxon>Dinophyceae</taxon>
        <taxon>Suessiales</taxon>
        <taxon>Symbiodiniaceae</taxon>
        <taxon>Symbiodinium</taxon>
    </lineage>
</organism>
<dbReference type="AlphaFoldDB" id="A0A812M7L2"/>
<protein>
    <submittedName>
        <fullName evidence="1">Uncharacterized protein</fullName>
    </submittedName>
</protein>
<dbReference type="Proteomes" id="UP000604046">
    <property type="component" value="Unassembled WGS sequence"/>
</dbReference>